<evidence type="ECO:0000256" key="1">
    <source>
        <dbReference type="ARBA" id="ARBA00022729"/>
    </source>
</evidence>
<organism evidence="3 4">
    <name type="scientific">Ereboglobus luteus</name>
    <dbReference type="NCBI Taxonomy" id="1796921"/>
    <lineage>
        <taxon>Bacteria</taxon>
        <taxon>Pseudomonadati</taxon>
        <taxon>Verrucomicrobiota</taxon>
        <taxon>Opitutia</taxon>
        <taxon>Opitutales</taxon>
        <taxon>Opitutaceae</taxon>
        <taxon>Ereboglobus</taxon>
    </lineage>
</organism>
<evidence type="ECO:0000313" key="4">
    <source>
        <dbReference type="Proteomes" id="UP000244896"/>
    </source>
</evidence>
<proteinExistence type="predicted"/>
<dbReference type="RefSeq" id="WP_108824744.1">
    <property type="nucleotide sequence ID" value="NZ_CP023004.1"/>
</dbReference>
<dbReference type="Proteomes" id="UP000244896">
    <property type="component" value="Chromosome"/>
</dbReference>
<dbReference type="AlphaFoldDB" id="A0A2U8E330"/>
<dbReference type="InterPro" id="IPR013425">
    <property type="entry name" value="Autotrns_rpt"/>
</dbReference>
<evidence type="ECO:0000256" key="2">
    <source>
        <dbReference type="SAM" id="SignalP"/>
    </source>
</evidence>
<dbReference type="Pfam" id="PF12951">
    <property type="entry name" value="PATR"/>
    <property type="match status" value="3"/>
</dbReference>
<dbReference type="NCBIfam" id="TIGR02601">
    <property type="entry name" value="autotrns_rpt"/>
    <property type="match status" value="3"/>
</dbReference>
<evidence type="ECO:0000313" key="3">
    <source>
        <dbReference type="EMBL" id="AWI08932.1"/>
    </source>
</evidence>
<name>A0A2U8E330_9BACT</name>
<accession>A0A2U8E330</accession>
<dbReference type="SUPFAM" id="SSF51126">
    <property type="entry name" value="Pectin lyase-like"/>
    <property type="match status" value="2"/>
</dbReference>
<reference evidence="3 4" key="1">
    <citation type="journal article" date="2018" name="Syst. Appl. Microbiol.">
        <title>Ereboglobus luteus gen. nov. sp. nov. from cockroach guts, and new insights into the oxygen relationship of the genera Opitutus and Didymococcus (Verrucomicrobia: Opitutaceae).</title>
        <authorList>
            <person name="Tegtmeier D."/>
            <person name="Belitz A."/>
            <person name="Radek R."/>
            <person name="Heimerl T."/>
            <person name="Brune A."/>
        </authorList>
    </citation>
    <scope>NUCLEOTIDE SEQUENCE [LARGE SCALE GENOMIC DNA]</scope>
    <source>
        <strain evidence="3 4">Ho45</strain>
    </source>
</reference>
<sequence length="1273" mass="130961">MNTKHSRTTSICCPGNCSIKSLATAAAVFAAGFFSPLSAAIQYDDNDYRSDPVSTGAAGNVEELRVNNGHAAQAGTISGEGGVLKTGAGDLWLAAENTFAGGLTIGGGIISFYQGSARADGALGAAGGAITLDGGLLYSTHSITIDPTRPITLGANGGALAGNLIINQTIGGSGALSVEHYGSNSSTILGGFQNYTGATTVDSTELWITGTSLNPGGITLIGESYLQVGDYDSDAARLDGLVNARDGSVYFLGESLFNGTINLGTDDASSVCTLSFGENSSAGSSAFNINPNGSLQFWDNALPGSATIKNNGGTIEFYYFDMPVSAASVSIVNEAMSSFPGYVYIQTMGGLGDTFAIGHLAGSGNVYIGDSTLILGGLDSRDMVISGTISFGDPGGYGGVLGGLRKIGDTTLTLSAANAYYGPTSLVAGRIVLSAADAVSYSALVELAENTTMSLTADNTLWNLTAGSTSARLELANGATATLANGIVENIDTYYGGTTVVISNGTTAFAGSIAGNGAITKTGDGTLLLSGVNTYTGNTTIEEGELAIASDAALGAAGGTITVMGYSNAPEITLAGDVDAASRALSLVKLADPGVSETSAAAIINTAGHTLAIGRGLSGNGNLQVTGGGEVSIAGTVAHAATIEVTGAATLALAGAGSAGKIVLGDGALAPNGEQTIASLEWQSGGTLKVDIDRGDRLNVTGVIERAGASLLNVAPVKSGAWAGNETHVIANFAGTSLTNADFATLTLGDGITGRIIVDGNTLKLTTASDVEPEPSTNPYTAWINGFNLPVADRAPTADPDGDGIPNLLEFILMLDPTKVDCHGIVATTVIVGQSKYPAVGYVRRRALGDVRSAVRIYSNLKQAADLNPVEVSVTARDALSDYVIIRSASPLTQRASQFFRIEATAPSSLRGTVTRSIPISMLSDPVGAMYRGFSYGRTATVAFPLLDDVWAGIVSAGSSKTITFNETLPALERGASYYLEVVTGPRAGDRYDVAEVAGQSAKLDLSASSCSTVKNVLPADIAGARCILREHMTLAKLGQLLDAGKRDSADIAATAHKCVCKKTYRHRGKYNIRSLSHRQLCRGDCYHGGNGGSQNTSAFGYSHVEVYHGPLMGWVCYYPDSTGAVWTLQKNPGRTAVNKAGTIIAPGTVVKVVARAPGLSLVQTGSVRTNPFNLPLVRGLQLFSTGFPCAMSSDELAMTRDNGWTGAPFSLLADEVYALSSKTTSGYMHYLDSRGVWRALFGQKSSIVIGPDDYIKVKRMRADEDYTILPPF</sequence>
<keyword evidence="1 2" id="KW-0732">Signal</keyword>
<dbReference type="InterPro" id="IPR011050">
    <property type="entry name" value="Pectin_lyase_fold/virulence"/>
</dbReference>
<feature type="signal peptide" evidence="2">
    <location>
        <begin position="1"/>
        <end position="39"/>
    </location>
</feature>
<dbReference type="EMBL" id="CP023004">
    <property type="protein sequence ID" value="AWI08932.1"/>
    <property type="molecule type" value="Genomic_DNA"/>
</dbReference>
<dbReference type="KEGG" id="elut:CKA38_06395"/>
<dbReference type="OrthoDB" id="200413at2"/>
<protein>
    <recommendedName>
        <fullName evidence="5">Autotransporter domain-containing protein</fullName>
    </recommendedName>
</protein>
<gene>
    <name evidence="3" type="ORF">CKA38_06395</name>
</gene>
<evidence type="ECO:0008006" key="5">
    <source>
        <dbReference type="Google" id="ProtNLM"/>
    </source>
</evidence>
<keyword evidence="4" id="KW-1185">Reference proteome</keyword>
<feature type="chain" id="PRO_5016090312" description="Autotransporter domain-containing protein" evidence="2">
    <location>
        <begin position="40"/>
        <end position="1273"/>
    </location>
</feature>